<keyword evidence="3" id="KW-1185">Reference proteome</keyword>
<accession>A0A222G8Y6</accession>
<dbReference type="InterPro" id="IPR016181">
    <property type="entry name" value="Acyl_CoA_acyltransferase"/>
</dbReference>
<proteinExistence type="predicted"/>
<dbReference type="AlphaFoldDB" id="A0A222G8Y6"/>
<dbReference type="CDD" id="cd04301">
    <property type="entry name" value="NAT_SF"/>
    <property type="match status" value="1"/>
</dbReference>
<feature type="domain" description="N-acetyltransferase" evidence="1">
    <location>
        <begin position="3"/>
        <end position="152"/>
    </location>
</feature>
<evidence type="ECO:0000313" key="3">
    <source>
        <dbReference type="Proteomes" id="UP000202259"/>
    </source>
</evidence>
<dbReference type="Proteomes" id="UP000202259">
    <property type="component" value="Chromosome"/>
</dbReference>
<dbReference type="Gene3D" id="3.40.630.30">
    <property type="match status" value="1"/>
</dbReference>
<dbReference type="RefSeq" id="WP_081151696.1">
    <property type="nucleotide sequence ID" value="NZ_CP020465.1"/>
</dbReference>
<dbReference type="InterPro" id="IPR000182">
    <property type="entry name" value="GNAT_dom"/>
</dbReference>
<evidence type="ECO:0000259" key="1">
    <source>
        <dbReference type="PROSITE" id="PS51186"/>
    </source>
</evidence>
<dbReference type="OrthoDB" id="9797456at2"/>
<dbReference type="Pfam" id="PF00583">
    <property type="entry name" value="Acetyltransf_1"/>
    <property type="match status" value="1"/>
</dbReference>
<dbReference type="PROSITE" id="PS51186">
    <property type="entry name" value="GNAT"/>
    <property type="match status" value="1"/>
</dbReference>
<reference evidence="2 3" key="1">
    <citation type="submission" date="2017-08" db="EMBL/GenBank/DDBJ databases">
        <title>Complete genome of Colwellia sp. NB097-1, a psychrophile bacterium ioslated from Bering Sea.</title>
        <authorList>
            <person name="Chen X."/>
        </authorList>
    </citation>
    <scope>NUCLEOTIDE SEQUENCE [LARGE SCALE GENOMIC DNA]</scope>
    <source>
        <strain evidence="2 3">NB097-1</strain>
    </source>
</reference>
<name>A0A222G8Y6_9GAMM</name>
<dbReference type="EMBL" id="CP020465">
    <property type="protein sequence ID" value="ASP48349.1"/>
    <property type="molecule type" value="Genomic_DNA"/>
</dbReference>
<dbReference type="SUPFAM" id="SSF55729">
    <property type="entry name" value="Acyl-CoA N-acyltransferases (Nat)"/>
    <property type="match status" value="1"/>
</dbReference>
<dbReference type="GO" id="GO:0016747">
    <property type="term" value="F:acyltransferase activity, transferring groups other than amino-acyl groups"/>
    <property type="evidence" value="ECO:0007669"/>
    <property type="project" value="InterPro"/>
</dbReference>
<evidence type="ECO:0000313" key="2">
    <source>
        <dbReference type="EMBL" id="ASP48349.1"/>
    </source>
</evidence>
<keyword evidence="2" id="KW-0808">Transferase</keyword>
<dbReference type="KEGG" id="cber:B5D82_11590"/>
<gene>
    <name evidence="2" type="ORF">B5D82_11590</name>
</gene>
<organism evidence="2 3">
    <name type="scientific">Cognaticolwellia beringensis</name>
    <dbReference type="NCBI Taxonomy" id="1967665"/>
    <lineage>
        <taxon>Bacteria</taxon>
        <taxon>Pseudomonadati</taxon>
        <taxon>Pseudomonadota</taxon>
        <taxon>Gammaproteobacteria</taxon>
        <taxon>Alteromonadales</taxon>
        <taxon>Colwelliaceae</taxon>
        <taxon>Cognaticolwellia</taxon>
    </lineage>
</organism>
<sequence>MITKLDNLNEAVAQQIFTIFQHSYKVEAKLIGSIDFPPLSRSANEIKNSSTQFYGFSENECLAGIIEITIDNNLLDIHSLTVDPSYFRKGIASKLINYVIAIINCSKATVETAVVNIPAINLYKKHGFIEFKRWLPSHGIEKLAMSMEKAGPSS</sequence>
<protein>
    <submittedName>
        <fullName evidence="2">N-acetyltransferase</fullName>
    </submittedName>
</protein>